<keyword evidence="5" id="KW-0677">Repeat</keyword>
<sequence>MLTEQSSSSDSAETVSLTLGTVPVGFIISDDGHALLAVIENEDGNLEVMSTPVAFIQPNNITASTKQTTENINEKQLFQLNIKNELTPITNTEIQQIETQKIEEEKEEENINLSEIETNEYIITEMLDDSVTLQDNEEPINLSPKKDSPTKSILKCEICGEEFKKKNIYHKHMDHHAAEKPHRCPKCPASFNIPSNFTLHMATHSTGDTKCPECGKKFSRIASFKAHMMIHQKEDNLFCTECEDLFATKAQLDAHLKLHNEKWSTDDVRKCKLCNKQFTQPALYRLHIREHYRLQTKIMKQTKRGTKQKTIYKCKICNFKIFQKPSQLVRHLLVHTGEKPFKCSQCSRAFSQKSSLKIHMLRHIGLRPYACDQCDAKFSQKGNLNAHILRVHNIKEGEEKYSCTHCRCTFKKIGNLSGHIKKMHPHLTKESVDCDSSTEMTNDQSNITPDSNAITDNNNADSTDKESQKIIDNDILQQALKNSGLSVKKKSPESSTTSTTITKKPDGHTSYVTLVDRSPDGSLRNNITIKQRKIGGTRWYACSYCQKEFKKPSDLFRHRRVHTNEKPFKCTYINCNISFALKSTMKAHERTHNSIKKYSCTMCDKTFSCTASLNSHIKTHLKPYKCEICNSSFSTNTVLKSHIKNHNKIKLTDDNINDDSLPKIILGEPLLISDTGDKISVEEIQSKKRHVHDIDDSIGRPHKCWICPAAFRKISHLKAHQRIHSGERPYQCNKCDRKFISNSVLKAHLNTHDETRPYPCPICNAKFSTHSSQKRHMVTHSNKRPFMCPHCHKTFKTTVNCRKHMKIHQNELAQKEMEKLKNDDKIIVLNEEEKKDMPDEILTNNLNLSDDISCNFQSNITSDFAQAFSDQYQAITHENKDTFLNDNNPQDNINDNDNLTTTQTLHADETGTITLPNYSGDQSLTPESIREIEETLNQQLFNIGMNLGLDNNLSRQMNDSDSGIMEESREQSSLNIIYEDQKSLETSSAINQSIFGPSSHFDTFDMSQINLQASFFLILTIFLIYNPCTHINRMRIFNLNYF</sequence>
<dbReference type="PROSITE" id="PS00028">
    <property type="entry name" value="ZINC_FINGER_C2H2_1"/>
    <property type="match status" value="16"/>
</dbReference>
<dbReference type="FunFam" id="3.30.160.60:FF:000690">
    <property type="entry name" value="Zinc finger protein 354C"/>
    <property type="match status" value="1"/>
</dbReference>
<proteinExistence type="inferred from homology"/>
<feature type="transmembrane region" description="Helical" evidence="15">
    <location>
        <begin position="1009"/>
        <end position="1028"/>
    </location>
</feature>
<dbReference type="Gene3D" id="3.30.160.60">
    <property type="entry name" value="Classic Zinc Finger"/>
    <property type="match status" value="14"/>
</dbReference>
<feature type="domain" description="C2H2-type" evidence="16">
    <location>
        <begin position="341"/>
        <end position="368"/>
    </location>
</feature>
<feature type="region of interest" description="Disordered" evidence="14">
    <location>
        <begin position="430"/>
        <end position="467"/>
    </location>
</feature>
<dbReference type="GO" id="GO:0003682">
    <property type="term" value="F:chromatin binding"/>
    <property type="evidence" value="ECO:0007669"/>
    <property type="project" value="UniProtKB-ARBA"/>
</dbReference>
<feature type="domain" description="C2H2-type" evidence="16">
    <location>
        <begin position="786"/>
        <end position="813"/>
    </location>
</feature>
<evidence type="ECO:0000313" key="17">
    <source>
        <dbReference type="EMBL" id="KAF7994424.1"/>
    </source>
</evidence>
<feature type="domain" description="C2H2-type" evidence="16">
    <location>
        <begin position="209"/>
        <end position="236"/>
    </location>
</feature>
<evidence type="ECO:0000256" key="1">
    <source>
        <dbReference type="ARBA" id="ARBA00004123"/>
    </source>
</evidence>
<feature type="compositionally biased region" description="Low complexity" evidence="14">
    <location>
        <begin position="493"/>
        <end position="502"/>
    </location>
</feature>
<feature type="region of interest" description="Disordered" evidence="14">
    <location>
        <begin position="482"/>
        <end position="505"/>
    </location>
</feature>
<feature type="domain" description="C2H2-type" evidence="16">
    <location>
        <begin position="154"/>
        <end position="181"/>
    </location>
</feature>
<keyword evidence="8" id="KW-0832">Ubl conjugation</keyword>
<dbReference type="InterPro" id="IPR013087">
    <property type="entry name" value="Znf_C2H2_type"/>
</dbReference>
<keyword evidence="11" id="KW-0804">Transcription</keyword>
<comment type="similarity">
    <text evidence="2">Belongs to the krueppel C2H2-type zinc-finger protein family.</text>
</comment>
<accession>A0A835CRZ1</accession>
<keyword evidence="3" id="KW-1017">Isopeptide bond</keyword>
<dbReference type="FunFam" id="3.30.160.60:FF:000624">
    <property type="entry name" value="zinc finger protein 697"/>
    <property type="match status" value="1"/>
</dbReference>
<dbReference type="FunFam" id="3.30.160.60:FF:000100">
    <property type="entry name" value="Zinc finger 45-like"/>
    <property type="match status" value="2"/>
</dbReference>
<comment type="subcellular location">
    <subcellularLocation>
        <location evidence="1">Nucleus</location>
    </subcellularLocation>
</comment>
<keyword evidence="9" id="KW-0805">Transcription regulation</keyword>
<comment type="caution">
    <text evidence="17">The sequence shown here is derived from an EMBL/GenBank/DDBJ whole genome shotgun (WGS) entry which is preliminary data.</text>
</comment>
<evidence type="ECO:0000256" key="4">
    <source>
        <dbReference type="ARBA" id="ARBA00022723"/>
    </source>
</evidence>
<feature type="domain" description="C2H2-type" evidence="16">
    <location>
        <begin position="598"/>
        <end position="625"/>
    </location>
</feature>
<dbReference type="FunFam" id="3.30.160.60:FF:000446">
    <property type="entry name" value="Zinc finger protein"/>
    <property type="match status" value="1"/>
</dbReference>
<evidence type="ECO:0000256" key="13">
    <source>
        <dbReference type="PROSITE-ProRule" id="PRU00042"/>
    </source>
</evidence>
<dbReference type="Proteomes" id="UP000639338">
    <property type="component" value="Unassembled WGS sequence"/>
</dbReference>
<protein>
    <recommendedName>
        <fullName evidence="16">C2H2-type domain-containing protein</fullName>
    </recommendedName>
</protein>
<dbReference type="OrthoDB" id="6077919at2759"/>
<feature type="domain" description="C2H2-type" evidence="16">
    <location>
        <begin position="369"/>
        <end position="397"/>
    </location>
</feature>
<evidence type="ECO:0000259" key="16">
    <source>
        <dbReference type="PROSITE" id="PS50157"/>
    </source>
</evidence>
<evidence type="ECO:0000256" key="2">
    <source>
        <dbReference type="ARBA" id="ARBA00006991"/>
    </source>
</evidence>
<dbReference type="Pfam" id="PF00096">
    <property type="entry name" value="zf-C2H2"/>
    <property type="match status" value="10"/>
</dbReference>
<evidence type="ECO:0000256" key="5">
    <source>
        <dbReference type="ARBA" id="ARBA00022737"/>
    </source>
</evidence>
<keyword evidence="7" id="KW-0862">Zinc</keyword>
<evidence type="ECO:0000256" key="15">
    <source>
        <dbReference type="SAM" id="Phobius"/>
    </source>
</evidence>
<dbReference type="GO" id="GO:0043565">
    <property type="term" value="F:sequence-specific DNA binding"/>
    <property type="evidence" value="ECO:0007669"/>
    <property type="project" value="UniProtKB-ARBA"/>
</dbReference>
<dbReference type="GO" id="GO:0000785">
    <property type="term" value="C:chromatin"/>
    <property type="evidence" value="ECO:0007669"/>
    <property type="project" value="UniProtKB-ARBA"/>
</dbReference>
<keyword evidence="12" id="KW-0539">Nucleus</keyword>
<keyword evidence="15" id="KW-1133">Transmembrane helix</keyword>
<evidence type="ECO:0000256" key="14">
    <source>
        <dbReference type="SAM" id="MobiDB-lite"/>
    </source>
</evidence>
<evidence type="ECO:0000313" key="18">
    <source>
        <dbReference type="Proteomes" id="UP000639338"/>
    </source>
</evidence>
<dbReference type="FunFam" id="3.30.160.60:FF:000075">
    <property type="entry name" value="Putative zinc finger protein 536"/>
    <property type="match status" value="1"/>
</dbReference>
<evidence type="ECO:0000256" key="3">
    <source>
        <dbReference type="ARBA" id="ARBA00022499"/>
    </source>
</evidence>
<feature type="domain" description="C2H2-type" evidence="16">
    <location>
        <begin position="401"/>
        <end position="424"/>
    </location>
</feature>
<dbReference type="Pfam" id="PF13894">
    <property type="entry name" value="zf-C2H2_4"/>
    <property type="match status" value="1"/>
</dbReference>
<dbReference type="FunFam" id="3.30.160.60:FF:000385">
    <property type="entry name" value="Zinc finger protein 236 variant"/>
    <property type="match status" value="1"/>
</dbReference>
<feature type="domain" description="C2H2-type" evidence="16">
    <location>
        <begin position="540"/>
        <end position="567"/>
    </location>
</feature>
<dbReference type="AlphaFoldDB" id="A0A835CRZ1"/>
<organism evidence="17 18">
    <name type="scientific">Aphidius gifuensis</name>
    <name type="common">Parasitoid wasp</name>
    <dbReference type="NCBI Taxonomy" id="684658"/>
    <lineage>
        <taxon>Eukaryota</taxon>
        <taxon>Metazoa</taxon>
        <taxon>Ecdysozoa</taxon>
        <taxon>Arthropoda</taxon>
        <taxon>Hexapoda</taxon>
        <taxon>Insecta</taxon>
        <taxon>Pterygota</taxon>
        <taxon>Neoptera</taxon>
        <taxon>Endopterygota</taxon>
        <taxon>Hymenoptera</taxon>
        <taxon>Apocrita</taxon>
        <taxon>Ichneumonoidea</taxon>
        <taxon>Braconidae</taxon>
        <taxon>Aphidiinae</taxon>
        <taxon>Aphidius</taxon>
    </lineage>
</organism>
<keyword evidence="4" id="KW-0479">Metal-binding</keyword>
<feature type="domain" description="C2H2-type" evidence="16">
    <location>
        <begin position="624"/>
        <end position="651"/>
    </location>
</feature>
<evidence type="ECO:0000256" key="11">
    <source>
        <dbReference type="ARBA" id="ARBA00023163"/>
    </source>
</evidence>
<feature type="domain" description="C2H2-type" evidence="16">
    <location>
        <begin position="568"/>
        <end position="597"/>
    </location>
</feature>
<name>A0A835CRZ1_APHGI</name>
<keyword evidence="6 13" id="KW-0863">Zinc-finger</keyword>
<feature type="domain" description="C2H2-type" evidence="16">
    <location>
        <begin position="730"/>
        <end position="757"/>
    </location>
</feature>
<feature type="domain" description="C2H2-type" evidence="16">
    <location>
        <begin position="702"/>
        <end position="729"/>
    </location>
</feature>
<evidence type="ECO:0000256" key="8">
    <source>
        <dbReference type="ARBA" id="ARBA00022843"/>
    </source>
</evidence>
<dbReference type="GO" id="GO:0005634">
    <property type="term" value="C:nucleus"/>
    <property type="evidence" value="ECO:0007669"/>
    <property type="project" value="UniProtKB-SubCell"/>
</dbReference>
<keyword evidence="18" id="KW-1185">Reference proteome</keyword>
<dbReference type="PANTHER" id="PTHR24379:SF121">
    <property type="entry name" value="C2H2-TYPE DOMAIN-CONTAINING PROTEIN"/>
    <property type="match status" value="1"/>
</dbReference>
<dbReference type="SMART" id="SM00355">
    <property type="entry name" value="ZnF_C2H2"/>
    <property type="match status" value="17"/>
</dbReference>
<keyword evidence="10" id="KW-0238">DNA-binding</keyword>
<evidence type="ECO:0000256" key="9">
    <source>
        <dbReference type="ARBA" id="ARBA00023015"/>
    </source>
</evidence>
<gene>
    <name evidence="17" type="ORF">HCN44_003896</name>
</gene>
<evidence type="ECO:0000256" key="10">
    <source>
        <dbReference type="ARBA" id="ARBA00023125"/>
    </source>
</evidence>
<keyword evidence="15" id="KW-0472">Membrane</keyword>
<dbReference type="InterPro" id="IPR036236">
    <property type="entry name" value="Znf_C2H2_sf"/>
</dbReference>
<reference evidence="17 18" key="1">
    <citation type="submission" date="2020-08" db="EMBL/GenBank/DDBJ databases">
        <title>Aphidius gifuensis genome sequencing and assembly.</title>
        <authorList>
            <person name="Du Z."/>
        </authorList>
    </citation>
    <scope>NUCLEOTIDE SEQUENCE [LARGE SCALE GENOMIC DNA]</scope>
    <source>
        <strain evidence="17">YNYX2018</strain>
        <tissue evidence="17">Adults</tissue>
    </source>
</reference>
<dbReference type="PROSITE" id="PS50157">
    <property type="entry name" value="ZINC_FINGER_C2H2_2"/>
    <property type="match status" value="17"/>
</dbReference>
<dbReference type="GO" id="GO:0008270">
    <property type="term" value="F:zinc ion binding"/>
    <property type="evidence" value="ECO:0007669"/>
    <property type="project" value="UniProtKB-KW"/>
</dbReference>
<feature type="domain" description="C2H2-type" evidence="16">
    <location>
        <begin position="182"/>
        <end position="209"/>
    </location>
</feature>
<feature type="domain" description="C2H2-type" evidence="16">
    <location>
        <begin position="237"/>
        <end position="264"/>
    </location>
</feature>
<dbReference type="GO" id="GO:0048598">
    <property type="term" value="P:embryonic morphogenesis"/>
    <property type="evidence" value="ECO:0007669"/>
    <property type="project" value="UniProtKB-ARBA"/>
</dbReference>
<evidence type="ECO:0000256" key="12">
    <source>
        <dbReference type="ARBA" id="ARBA00023242"/>
    </source>
</evidence>
<keyword evidence="15" id="KW-0812">Transmembrane</keyword>
<dbReference type="PANTHER" id="PTHR24379">
    <property type="entry name" value="KRAB AND ZINC FINGER DOMAIN-CONTAINING"/>
    <property type="match status" value="1"/>
</dbReference>
<dbReference type="FunFam" id="3.30.160.60:FF:000340">
    <property type="entry name" value="zinc finger protein 473 isoform X1"/>
    <property type="match status" value="2"/>
</dbReference>
<feature type="compositionally biased region" description="Polar residues" evidence="14">
    <location>
        <begin position="434"/>
        <end position="461"/>
    </location>
</feature>
<feature type="domain" description="C2H2-type" evidence="16">
    <location>
        <begin position="269"/>
        <end position="296"/>
    </location>
</feature>
<feature type="domain" description="C2H2-type" evidence="16">
    <location>
        <begin position="758"/>
        <end position="785"/>
    </location>
</feature>
<dbReference type="SUPFAM" id="SSF57667">
    <property type="entry name" value="beta-beta-alpha zinc fingers"/>
    <property type="match status" value="8"/>
</dbReference>
<dbReference type="EMBL" id="JACMRX010000002">
    <property type="protein sequence ID" value="KAF7994424.1"/>
    <property type="molecule type" value="Genomic_DNA"/>
</dbReference>
<evidence type="ECO:0000256" key="7">
    <source>
        <dbReference type="ARBA" id="ARBA00022833"/>
    </source>
</evidence>
<feature type="domain" description="C2H2-type" evidence="16">
    <location>
        <begin position="312"/>
        <end position="340"/>
    </location>
</feature>
<dbReference type="GO" id="GO:0040029">
    <property type="term" value="P:epigenetic regulation of gene expression"/>
    <property type="evidence" value="ECO:0007669"/>
    <property type="project" value="UniProtKB-ARBA"/>
</dbReference>
<evidence type="ECO:0000256" key="6">
    <source>
        <dbReference type="ARBA" id="ARBA00022771"/>
    </source>
</evidence>